<feature type="transmembrane region" description="Helical" evidence="7">
    <location>
        <begin position="56"/>
        <end position="74"/>
    </location>
</feature>
<dbReference type="PROSITE" id="PS51257">
    <property type="entry name" value="PROKAR_LIPOPROTEIN"/>
    <property type="match status" value="1"/>
</dbReference>
<reference evidence="8" key="1">
    <citation type="submission" date="2023-02" db="EMBL/GenBank/DDBJ databases">
        <title>Genome of toxic invasive species Heracleum sosnowskyi carries increased number of genes despite the absence of recent whole-genome duplications.</title>
        <authorList>
            <person name="Schelkunov M."/>
            <person name="Shtratnikova V."/>
            <person name="Makarenko M."/>
            <person name="Klepikova A."/>
            <person name="Omelchenko D."/>
            <person name="Novikova G."/>
            <person name="Obukhova E."/>
            <person name="Bogdanov V."/>
            <person name="Penin A."/>
            <person name="Logacheva M."/>
        </authorList>
    </citation>
    <scope>NUCLEOTIDE SEQUENCE</scope>
    <source>
        <strain evidence="8">Hsosn_3</strain>
        <tissue evidence="8">Leaf</tissue>
    </source>
</reference>
<feature type="transmembrane region" description="Helical" evidence="7">
    <location>
        <begin position="111"/>
        <end position="130"/>
    </location>
</feature>
<feature type="transmembrane region" description="Helical" evidence="7">
    <location>
        <begin position="329"/>
        <end position="348"/>
    </location>
</feature>
<feature type="transmembrane region" description="Helical" evidence="7">
    <location>
        <begin position="185"/>
        <end position="206"/>
    </location>
</feature>
<protein>
    <submittedName>
        <fullName evidence="8">Equilibrative nucleoside transporter</fullName>
    </submittedName>
</protein>
<evidence type="ECO:0000313" key="8">
    <source>
        <dbReference type="EMBL" id="KAK1388959.1"/>
    </source>
</evidence>
<dbReference type="PIRSF" id="PIRSF016379">
    <property type="entry name" value="ENT"/>
    <property type="match status" value="1"/>
</dbReference>
<dbReference type="EMBL" id="JAUIZM010000004">
    <property type="protein sequence ID" value="KAK1388959.1"/>
    <property type="molecule type" value="Genomic_DNA"/>
</dbReference>
<dbReference type="PANTHER" id="PTHR10332">
    <property type="entry name" value="EQUILIBRATIVE NUCLEOSIDE TRANSPORTER"/>
    <property type="match status" value="1"/>
</dbReference>
<evidence type="ECO:0000256" key="1">
    <source>
        <dbReference type="ARBA" id="ARBA00004141"/>
    </source>
</evidence>
<feature type="transmembrane region" description="Helical" evidence="7">
    <location>
        <begin position="86"/>
        <end position="105"/>
    </location>
</feature>
<proteinExistence type="inferred from homology"/>
<dbReference type="PANTHER" id="PTHR10332:SF30">
    <property type="entry name" value="EQUILIBRATIVE NUCLEOTIDE TRANSPORTER 2"/>
    <property type="match status" value="1"/>
</dbReference>
<feature type="transmembrane region" description="Helical" evidence="7">
    <location>
        <begin position="297"/>
        <end position="317"/>
    </location>
</feature>
<evidence type="ECO:0000313" key="9">
    <source>
        <dbReference type="Proteomes" id="UP001237642"/>
    </source>
</evidence>
<evidence type="ECO:0000256" key="4">
    <source>
        <dbReference type="ARBA" id="ARBA00022692"/>
    </source>
</evidence>
<feature type="transmembrane region" description="Helical" evidence="7">
    <location>
        <begin position="390"/>
        <end position="413"/>
    </location>
</feature>
<comment type="subcellular location">
    <subcellularLocation>
        <location evidence="1">Membrane</location>
        <topology evidence="1">Multi-pass membrane protein</topology>
    </subcellularLocation>
</comment>
<evidence type="ECO:0000256" key="5">
    <source>
        <dbReference type="ARBA" id="ARBA00022989"/>
    </source>
</evidence>
<name>A0AAD8IMZ4_9APIA</name>
<keyword evidence="3" id="KW-0813">Transport</keyword>
<dbReference type="AlphaFoldDB" id="A0AAD8IMZ4"/>
<comment type="similarity">
    <text evidence="2">Belongs to the SLC29A/ENT transporter (TC 2.A.57) family.</text>
</comment>
<keyword evidence="4 7" id="KW-0812">Transmembrane</keyword>
<accession>A0AAD8IMZ4</accession>
<dbReference type="Proteomes" id="UP001237642">
    <property type="component" value="Unassembled WGS sequence"/>
</dbReference>
<comment type="caution">
    <text evidence="8">The sequence shown here is derived from an EMBL/GenBank/DDBJ whole genome shotgun (WGS) entry which is preliminary data.</text>
</comment>
<feature type="transmembrane region" description="Helical" evidence="7">
    <location>
        <begin position="151"/>
        <end position="173"/>
    </location>
</feature>
<evidence type="ECO:0000256" key="6">
    <source>
        <dbReference type="ARBA" id="ARBA00023136"/>
    </source>
</evidence>
<dbReference type="GO" id="GO:0005886">
    <property type="term" value="C:plasma membrane"/>
    <property type="evidence" value="ECO:0007669"/>
    <property type="project" value="TreeGrafter"/>
</dbReference>
<feature type="transmembrane region" description="Helical" evidence="7">
    <location>
        <begin position="263"/>
        <end position="285"/>
    </location>
</feature>
<gene>
    <name evidence="8" type="ORF">POM88_017137</name>
</gene>
<keyword evidence="5 7" id="KW-1133">Transmembrane helix</keyword>
<organism evidence="8 9">
    <name type="scientific">Heracleum sosnowskyi</name>
    <dbReference type="NCBI Taxonomy" id="360622"/>
    <lineage>
        <taxon>Eukaryota</taxon>
        <taxon>Viridiplantae</taxon>
        <taxon>Streptophyta</taxon>
        <taxon>Embryophyta</taxon>
        <taxon>Tracheophyta</taxon>
        <taxon>Spermatophyta</taxon>
        <taxon>Magnoliopsida</taxon>
        <taxon>eudicotyledons</taxon>
        <taxon>Gunneridae</taxon>
        <taxon>Pentapetalae</taxon>
        <taxon>asterids</taxon>
        <taxon>campanulids</taxon>
        <taxon>Apiales</taxon>
        <taxon>Apiaceae</taxon>
        <taxon>Apioideae</taxon>
        <taxon>apioid superclade</taxon>
        <taxon>Tordylieae</taxon>
        <taxon>Tordyliinae</taxon>
        <taxon>Heracleum</taxon>
    </lineage>
</organism>
<dbReference type="InterPro" id="IPR002259">
    <property type="entry name" value="Eqnu_transpt"/>
</dbReference>
<evidence type="ECO:0000256" key="7">
    <source>
        <dbReference type="SAM" id="Phobius"/>
    </source>
</evidence>
<feature type="transmembrane region" description="Helical" evidence="7">
    <location>
        <begin position="17"/>
        <end position="36"/>
    </location>
</feature>
<feature type="transmembrane region" description="Helical" evidence="7">
    <location>
        <begin position="354"/>
        <end position="378"/>
    </location>
</feature>
<keyword evidence="6 7" id="KW-0472">Membrane</keyword>
<sequence length="418" mass="45848">MAGQAQKGAAIEVKGKYAAMVVCWLLGVGCLLPWNSMLTVEDYYMAVYPRYHPSRILSLAYQPFNVGTAAVLTYNEAKVNTRLRNLCGFSIHFTSTLLVLVVDLASSGKGGIGPFIALCAISCAFGFADGHVEGGLMGDLSFMLPDLMQSFLAGNAASGAFTSGLRLVTKAAFEKSKIGLRKGSVLFFVICTTYELLCVVLYAFVYPNLPIVKYYRSRAASEGSLTVSADLAAAGIQTEPKEQDEEASKKMERLSNMELITQNIDYVIGLFLIYVMTLSVFPGFLSEDLGKHSLGEWYALVLIAMFNVWDLIGRYVPLLKFLKFESRKGLMIVIVSRFLLIPAFYFIAKYGDQTSMILLTSFLGLTNGYFTVCVFTSAPKGYKGPEQNALGNILAVFLMGGIFFGAILDWLWLIGKGW</sequence>
<dbReference type="GO" id="GO:0005337">
    <property type="term" value="F:nucleoside transmembrane transporter activity"/>
    <property type="evidence" value="ECO:0007669"/>
    <property type="project" value="InterPro"/>
</dbReference>
<dbReference type="Pfam" id="PF01733">
    <property type="entry name" value="Nucleoside_tran"/>
    <property type="match status" value="1"/>
</dbReference>
<evidence type="ECO:0000256" key="2">
    <source>
        <dbReference type="ARBA" id="ARBA00007965"/>
    </source>
</evidence>
<reference evidence="8" key="2">
    <citation type="submission" date="2023-05" db="EMBL/GenBank/DDBJ databases">
        <authorList>
            <person name="Schelkunov M.I."/>
        </authorList>
    </citation>
    <scope>NUCLEOTIDE SEQUENCE</scope>
    <source>
        <strain evidence="8">Hsosn_3</strain>
        <tissue evidence="8">Leaf</tissue>
    </source>
</reference>
<keyword evidence="9" id="KW-1185">Reference proteome</keyword>
<evidence type="ECO:0000256" key="3">
    <source>
        <dbReference type="ARBA" id="ARBA00022448"/>
    </source>
</evidence>